<evidence type="ECO:0008006" key="5">
    <source>
        <dbReference type="Google" id="ProtNLM"/>
    </source>
</evidence>
<dbReference type="EMBL" id="LWAF01000022">
    <property type="protein sequence ID" value="ODN29728.1"/>
    <property type="molecule type" value="Genomic_DNA"/>
</dbReference>
<sequence length="241" mass="27689">MQMGRTQAIGWLFLLCVLAMFFIARTQKIELVEIRTQDQHLEICVTFPLFKNLPDAEFEQALNTWIEGFVRSVVNKAREEAIYNAKFFQNAQFELRISTEVHELSKSVVSIALHVYKFTGGAHGTNDLKTFTVDLSSARLLTMSDLFNLSQEELENKLRSLILERISKNKADFFPWVEEYVETDEILARPFVATERGVKIFYQEGEIAPRSNGITHFEFSWDELEMSRQNVNGGSAKFGGE</sequence>
<accession>A0A1E3G258</accession>
<gene>
    <name evidence="3" type="ORF">A4H02_09115</name>
</gene>
<feature type="domain" description="Deacetylase PdaC" evidence="2">
    <location>
        <begin position="36"/>
        <end position="125"/>
    </location>
</feature>
<dbReference type="Pfam" id="PF11738">
    <property type="entry name" value="DUF3298"/>
    <property type="match status" value="1"/>
</dbReference>
<dbReference type="Gene3D" id="3.30.565.40">
    <property type="entry name" value="Fervidobacterium nodosum Rt17-B1 like"/>
    <property type="match status" value="1"/>
</dbReference>
<evidence type="ECO:0000259" key="1">
    <source>
        <dbReference type="Pfam" id="PF11738"/>
    </source>
</evidence>
<organism evidence="3 4">
    <name type="scientific">Fervidobacterium thailandense</name>
    <dbReference type="NCBI Taxonomy" id="1008305"/>
    <lineage>
        <taxon>Bacteria</taxon>
        <taxon>Thermotogati</taxon>
        <taxon>Thermotogota</taxon>
        <taxon>Thermotogae</taxon>
        <taxon>Thermotogales</taxon>
        <taxon>Fervidobacteriaceae</taxon>
        <taxon>Fervidobacterium</taxon>
    </lineage>
</organism>
<name>A0A1E3G258_9BACT</name>
<evidence type="ECO:0000259" key="2">
    <source>
        <dbReference type="Pfam" id="PF13739"/>
    </source>
</evidence>
<dbReference type="Gene3D" id="3.90.640.20">
    <property type="entry name" value="Heat-shock cognate protein, ATPase"/>
    <property type="match status" value="1"/>
</dbReference>
<dbReference type="Pfam" id="PF13739">
    <property type="entry name" value="PdaC"/>
    <property type="match status" value="1"/>
</dbReference>
<dbReference type="AlphaFoldDB" id="A0A1E3G258"/>
<dbReference type="STRING" id="1008305.A4H02_09115"/>
<evidence type="ECO:0000313" key="3">
    <source>
        <dbReference type="EMBL" id="ODN29728.1"/>
    </source>
</evidence>
<proteinExistence type="predicted"/>
<dbReference type="InterPro" id="IPR021729">
    <property type="entry name" value="DUF3298"/>
</dbReference>
<keyword evidence="4" id="KW-1185">Reference proteome</keyword>
<reference evidence="4" key="1">
    <citation type="submission" date="2016-04" db="EMBL/GenBank/DDBJ databases">
        <title>The genome sequence project of a novel Fervidobacterium isolate from a hot spring in Thailand.</title>
        <authorList>
            <person name="Gonzalez J.M."/>
            <person name="Cuecas A."/>
            <person name="Kanoksilapatham W."/>
        </authorList>
    </citation>
    <scope>NUCLEOTIDE SEQUENCE [LARGE SCALE GENOMIC DNA]</scope>
    <source>
        <strain evidence="4">FC2004</strain>
    </source>
</reference>
<dbReference type="InterPro" id="IPR025303">
    <property type="entry name" value="PdaC"/>
</dbReference>
<feature type="domain" description="DUF3298" evidence="1">
    <location>
        <begin position="144"/>
        <end position="222"/>
    </location>
</feature>
<dbReference type="Proteomes" id="UP000094570">
    <property type="component" value="Unassembled WGS sequence"/>
</dbReference>
<protein>
    <recommendedName>
        <fullName evidence="5">DUF3298 domain-containing protein</fullName>
    </recommendedName>
</protein>
<evidence type="ECO:0000313" key="4">
    <source>
        <dbReference type="Proteomes" id="UP000094570"/>
    </source>
</evidence>
<comment type="caution">
    <text evidence="3">The sequence shown here is derived from an EMBL/GenBank/DDBJ whole genome shotgun (WGS) entry which is preliminary data.</text>
</comment>
<dbReference type="InterPro" id="IPR037126">
    <property type="entry name" value="PdaC/RsiV-like_sf"/>
</dbReference>